<evidence type="ECO:0000313" key="2">
    <source>
        <dbReference type="EMBL" id="RNL98345.1"/>
    </source>
</evidence>
<dbReference type="RefSeq" id="WP_123241528.1">
    <property type="nucleotide sequence ID" value="NZ_JAAHBY010000037.1"/>
</dbReference>
<dbReference type="EMBL" id="RJLN01000037">
    <property type="protein sequence ID" value="RNL98345.1"/>
    <property type="molecule type" value="Genomic_DNA"/>
</dbReference>
<reference evidence="2 3" key="1">
    <citation type="submission" date="2018-11" db="EMBL/GenBank/DDBJ databases">
        <title>Micromonospora sp. PPF5-17, a new actinomycetes isolated from a hot spring soil.</title>
        <authorList>
            <person name="Thawai C."/>
        </authorList>
    </citation>
    <scope>NUCLEOTIDE SEQUENCE [LARGE SCALE GENOMIC DNA]</scope>
    <source>
        <strain evidence="2 3">PPF5-17</strain>
    </source>
</reference>
<keyword evidence="3" id="KW-1185">Reference proteome</keyword>
<keyword evidence="1" id="KW-1133">Transmembrane helix</keyword>
<comment type="caution">
    <text evidence="2">The sequence shown here is derived from an EMBL/GenBank/DDBJ whole genome shotgun (WGS) entry which is preliminary data.</text>
</comment>
<keyword evidence="1" id="KW-0472">Membrane</keyword>
<evidence type="ECO:0000313" key="3">
    <source>
        <dbReference type="Proteomes" id="UP000280698"/>
    </source>
</evidence>
<keyword evidence="1" id="KW-0812">Transmembrane</keyword>
<gene>
    <name evidence="2" type="ORF">EFE23_14880</name>
</gene>
<organism evidence="2 3">
    <name type="scientific">Micromonospora solifontis</name>
    <dbReference type="NCBI Taxonomy" id="2487138"/>
    <lineage>
        <taxon>Bacteria</taxon>
        <taxon>Bacillati</taxon>
        <taxon>Actinomycetota</taxon>
        <taxon>Actinomycetes</taxon>
        <taxon>Micromonosporales</taxon>
        <taxon>Micromonosporaceae</taxon>
        <taxon>Micromonospora</taxon>
    </lineage>
</organism>
<feature type="transmembrane region" description="Helical" evidence="1">
    <location>
        <begin position="101"/>
        <end position="123"/>
    </location>
</feature>
<feature type="transmembrane region" description="Helical" evidence="1">
    <location>
        <begin position="75"/>
        <end position="95"/>
    </location>
</feature>
<sequence>MRFELTADVGLSGSSTLEFPPFGSAEMDTHKGPLRLRARVVSTNAQQLYDLIEQGRFEQSFTDGKAEFWQALARLGIRTSAAAVLGAGIVTVLVFRRPNRVATALALTLTSVLLVSGSVMATLRPQALQEPRLTGFAANLPSVIGDTRTLTEEGALDDDDLHTLLRAVLELNSHADTMLPYQDSHPLTRVLFVNGSMSDPYADALSALVADIYGADFVVDASGAVLQGDKPDAAQLTDYRPIRWESVNGVTDGDGPAIAAHSAALTVHGLGIGRCGTSPRQDPALTVSAYQHQSGRAVAIALVPDDATAERLAGHVPLILRGAAATQSARELGHGSTYLTLGSTGLPAGESDTHPGPFQLTVLYLRGTALRAYDAIDLTGSGAEIVHRVVL</sequence>
<dbReference type="Proteomes" id="UP000280698">
    <property type="component" value="Unassembled WGS sequence"/>
</dbReference>
<protein>
    <submittedName>
        <fullName evidence="2">Uncharacterized protein</fullName>
    </submittedName>
</protein>
<evidence type="ECO:0000256" key="1">
    <source>
        <dbReference type="SAM" id="Phobius"/>
    </source>
</evidence>
<name>A0ABX9WET5_9ACTN</name>
<proteinExistence type="predicted"/>
<accession>A0ABX9WET5</accession>